<reference evidence="7" key="3">
    <citation type="submission" date="2025-09" db="UniProtKB">
        <authorList>
            <consortium name="Ensembl"/>
        </authorList>
    </citation>
    <scope>IDENTIFICATION</scope>
</reference>
<name>A0A4W5KM70_9TELE</name>
<accession>A0A4W5KM70</accession>
<evidence type="ECO:0000256" key="3">
    <source>
        <dbReference type="ARBA" id="ARBA00023065"/>
    </source>
</evidence>
<dbReference type="GeneTree" id="ENSGT00940000166169"/>
<keyword evidence="4" id="KW-0407">Ion channel</keyword>
<dbReference type="SMART" id="SM01062">
    <property type="entry name" value="Ca_chan_IQ"/>
    <property type="match status" value="1"/>
</dbReference>
<keyword evidence="3" id="KW-0406">Ion transport</keyword>
<keyword evidence="1" id="KW-0813">Transport</keyword>
<protein>
    <recommendedName>
        <fullName evidence="6">Voltage-dependent calcium channel alpha-1 subunit IQ domain-containing protein</fullName>
    </recommendedName>
</protein>
<evidence type="ECO:0000256" key="4">
    <source>
        <dbReference type="ARBA" id="ARBA00023303"/>
    </source>
</evidence>
<feature type="domain" description="Voltage-dependent calcium channel alpha-1 subunit IQ" evidence="6">
    <location>
        <begin position="42"/>
        <end position="76"/>
    </location>
</feature>
<dbReference type="Gene3D" id="6.10.250.2180">
    <property type="match status" value="1"/>
</dbReference>
<sequence>RSCVTPLGPVDQDNEELRAIIKKIWKRTKPKLLEEVIPPPRGEEVTCGKFYASFLIQDYFKKFRKRKERERKKKGKDKKDSLQVYQLPVYTCCCLVTVCVFVYHTMCVCVGGRQGYGHCRHWPQSCIWPWQWRERRRRV</sequence>
<keyword evidence="5" id="KW-0472">Membrane</keyword>
<dbReference type="GO" id="GO:0098703">
    <property type="term" value="P:calcium ion import across plasma membrane"/>
    <property type="evidence" value="ECO:0007669"/>
    <property type="project" value="TreeGrafter"/>
</dbReference>
<dbReference type="PANTHER" id="PTHR45628:SF2">
    <property type="entry name" value="VOLTAGE-DEPENDENT L-TYPE CALCIUM CHANNEL SUBUNIT ALPHA-1F"/>
    <property type="match status" value="1"/>
</dbReference>
<keyword evidence="2" id="KW-0851">Voltage-gated channel</keyword>
<evidence type="ECO:0000256" key="2">
    <source>
        <dbReference type="ARBA" id="ARBA00022882"/>
    </source>
</evidence>
<feature type="transmembrane region" description="Helical" evidence="5">
    <location>
        <begin position="82"/>
        <end position="103"/>
    </location>
</feature>
<proteinExistence type="predicted"/>
<keyword evidence="5" id="KW-1133">Transmembrane helix</keyword>
<dbReference type="InterPro" id="IPR014873">
    <property type="entry name" value="VDCC_a1su_IQ"/>
</dbReference>
<dbReference type="PANTHER" id="PTHR45628">
    <property type="entry name" value="VOLTAGE-DEPENDENT CALCIUM CHANNEL TYPE A SUBUNIT ALPHA-1"/>
    <property type="match status" value="1"/>
</dbReference>
<reference evidence="8" key="1">
    <citation type="submission" date="2018-06" db="EMBL/GenBank/DDBJ databases">
        <title>Genome assembly of Danube salmon.</title>
        <authorList>
            <person name="Macqueen D.J."/>
            <person name="Gundappa M.K."/>
        </authorList>
    </citation>
    <scope>NUCLEOTIDE SEQUENCE [LARGE SCALE GENOMIC DNA]</scope>
</reference>
<dbReference type="GO" id="GO:0008331">
    <property type="term" value="F:high voltage-gated calcium channel activity"/>
    <property type="evidence" value="ECO:0007669"/>
    <property type="project" value="TreeGrafter"/>
</dbReference>
<dbReference type="Ensembl" id="ENSHHUT00000013030.1">
    <property type="protein sequence ID" value="ENSHHUP00000012629.1"/>
    <property type="gene ID" value="ENSHHUG00000007729.1"/>
</dbReference>
<evidence type="ECO:0000313" key="7">
    <source>
        <dbReference type="Ensembl" id="ENSHHUP00000012629.1"/>
    </source>
</evidence>
<dbReference type="Proteomes" id="UP000314982">
    <property type="component" value="Unassembled WGS sequence"/>
</dbReference>
<evidence type="ECO:0000313" key="8">
    <source>
        <dbReference type="Proteomes" id="UP000314982"/>
    </source>
</evidence>
<dbReference type="InterPro" id="IPR050599">
    <property type="entry name" value="VDCC_alpha-1_subunit"/>
</dbReference>
<evidence type="ECO:0000256" key="1">
    <source>
        <dbReference type="ARBA" id="ARBA00022448"/>
    </source>
</evidence>
<keyword evidence="5" id="KW-0812">Transmembrane</keyword>
<dbReference type="AlphaFoldDB" id="A0A4W5KM70"/>
<organism evidence="7 8">
    <name type="scientific">Hucho hucho</name>
    <name type="common">huchen</name>
    <dbReference type="NCBI Taxonomy" id="62062"/>
    <lineage>
        <taxon>Eukaryota</taxon>
        <taxon>Metazoa</taxon>
        <taxon>Chordata</taxon>
        <taxon>Craniata</taxon>
        <taxon>Vertebrata</taxon>
        <taxon>Euteleostomi</taxon>
        <taxon>Actinopterygii</taxon>
        <taxon>Neopterygii</taxon>
        <taxon>Teleostei</taxon>
        <taxon>Protacanthopterygii</taxon>
        <taxon>Salmoniformes</taxon>
        <taxon>Salmonidae</taxon>
        <taxon>Salmoninae</taxon>
        <taxon>Hucho</taxon>
    </lineage>
</organism>
<dbReference type="Pfam" id="PF08763">
    <property type="entry name" value="Ca_chan_IQ"/>
    <property type="match status" value="1"/>
</dbReference>
<evidence type="ECO:0000256" key="5">
    <source>
        <dbReference type="SAM" id="Phobius"/>
    </source>
</evidence>
<evidence type="ECO:0000259" key="6">
    <source>
        <dbReference type="SMART" id="SM01062"/>
    </source>
</evidence>
<dbReference type="GO" id="GO:0005891">
    <property type="term" value="C:voltage-gated calcium channel complex"/>
    <property type="evidence" value="ECO:0007669"/>
    <property type="project" value="TreeGrafter"/>
</dbReference>
<keyword evidence="8" id="KW-1185">Reference proteome</keyword>
<reference evidence="7" key="2">
    <citation type="submission" date="2025-08" db="UniProtKB">
        <authorList>
            <consortium name="Ensembl"/>
        </authorList>
    </citation>
    <scope>IDENTIFICATION</scope>
</reference>